<dbReference type="AlphaFoldDB" id="A0A344UQS7"/>
<accession>A0A344UQS7</accession>
<dbReference type="InterPro" id="IPR003615">
    <property type="entry name" value="HNH_nuc"/>
</dbReference>
<protein>
    <recommendedName>
        <fullName evidence="2">HNH nuclease domain-containing protein</fullName>
    </recommendedName>
</protein>
<dbReference type="CDD" id="cd00085">
    <property type="entry name" value="HNHc"/>
    <property type="match status" value="1"/>
</dbReference>
<dbReference type="SMART" id="SM00507">
    <property type="entry name" value="HNHc"/>
    <property type="match status" value="1"/>
</dbReference>
<dbReference type="EMBL" id="CP025198">
    <property type="protein sequence ID" value="AXE37625.1"/>
    <property type="molecule type" value="Genomic_DNA"/>
</dbReference>
<dbReference type="RefSeq" id="WP_220150020.1">
    <property type="nucleotide sequence ID" value="NZ_CP025198.1"/>
</dbReference>
<dbReference type="PANTHER" id="PTHR33877">
    <property type="entry name" value="SLL1193 PROTEIN"/>
    <property type="match status" value="1"/>
</dbReference>
<dbReference type="KEGG" id="acij:JS278_00432"/>
<evidence type="ECO:0000256" key="1">
    <source>
        <dbReference type="SAM" id="Phobius"/>
    </source>
</evidence>
<dbReference type="GO" id="GO:0008270">
    <property type="term" value="F:zinc ion binding"/>
    <property type="evidence" value="ECO:0007669"/>
    <property type="project" value="InterPro"/>
</dbReference>
<evidence type="ECO:0000259" key="2">
    <source>
        <dbReference type="SMART" id="SM00507"/>
    </source>
</evidence>
<sequence length="330" mass="37356">MQFVLGLLAIAVMLWLAVTFWYIAVAILAIWITVRVVRHVRMKRYFAGEVFQTHLKELSSVVTEHNEIAAYAAEIRAGGQFGLGTSGTGSQSDLAIFENTSRHGYRRDRNVAHYQAVNVHNCSLQVVRNASADPLKYLIKYFRVEATDEGLTQVEKLGETMSRLGNAVDNLKTREADITGEFNPPKFILKHYSKQFTERVGVQLSPITVPHPEYVFEYVSAGGNSSQRTTVKLDTRTIDRLIEELSGRIRRRRSAAGQRALMTARFREEIKRRDAYTCQYCAVSLDDEPHLLLEVDHIVPVSRGGMSTEENLQTLCWRCNRTKSNKMVGA</sequence>
<evidence type="ECO:0000313" key="3">
    <source>
        <dbReference type="EMBL" id="AXE37625.1"/>
    </source>
</evidence>
<dbReference type="Gene3D" id="1.10.30.50">
    <property type="match status" value="1"/>
</dbReference>
<keyword evidence="1" id="KW-1133">Transmembrane helix</keyword>
<keyword evidence="1" id="KW-0812">Transmembrane</keyword>
<name>A0A344UQS7_9ACTN</name>
<organism evidence="3 4">
    <name type="scientific">Acidipropionibacterium virtanenii</name>
    <dbReference type="NCBI Taxonomy" id="2057246"/>
    <lineage>
        <taxon>Bacteria</taxon>
        <taxon>Bacillati</taxon>
        <taxon>Actinomycetota</taxon>
        <taxon>Actinomycetes</taxon>
        <taxon>Propionibacteriales</taxon>
        <taxon>Propionibacteriaceae</taxon>
        <taxon>Acidipropionibacterium</taxon>
    </lineage>
</organism>
<gene>
    <name evidence="3" type="ORF">JS278_00432</name>
</gene>
<dbReference type="Pfam" id="PF01844">
    <property type="entry name" value="HNH"/>
    <property type="match status" value="1"/>
</dbReference>
<dbReference type="InterPro" id="IPR002711">
    <property type="entry name" value="HNH"/>
</dbReference>
<dbReference type="GO" id="GO:0003676">
    <property type="term" value="F:nucleic acid binding"/>
    <property type="evidence" value="ECO:0007669"/>
    <property type="project" value="InterPro"/>
</dbReference>
<proteinExistence type="predicted"/>
<evidence type="ECO:0000313" key="4">
    <source>
        <dbReference type="Proteomes" id="UP000251995"/>
    </source>
</evidence>
<reference evidence="3 4" key="1">
    <citation type="submission" date="2017-12" db="EMBL/GenBank/DDBJ databases">
        <title>The whole genome sequence of the Acidipropionibacterium virtanenii sp. nov. type strain JS278.</title>
        <authorList>
            <person name="Laine P."/>
            <person name="Deptula P."/>
            <person name="Varmanen P."/>
            <person name="Auvinen P."/>
        </authorList>
    </citation>
    <scope>NUCLEOTIDE SEQUENCE [LARGE SCALE GENOMIC DNA]</scope>
    <source>
        <strain evidence="3 4">JS278</strain>
    </source>
</reference>
<dbReference type="InterPro" id="IPR052892">
    <property type="entry name" value="NA-targeting_endonuclease"/>
</dbReference>
<dbReference type="PANTHER" id="PTHR33877:SF1">
    <property type="entry name" value="TYPE IV METHYL-DIRECTED RESTRICTION ENZYME ECOKMCRA"/>
    <property type="match status" value="1"/>
</dbReference>
<dbReference type="Proteomes" id="UP000251995">
    <property type="component" value="Chromosome"/>
</dbReference>
<keyword evidence="4" id="KW-1185">Reference proteome</keyword>
<feature type="domain" description="HNH nuclease" evidence="2">
    <location>
        <begin position="265"/>
        <end position="321"/>
    </location>
</feature>
<feature type="transmembrane region" description="Helical" evidence="1">
    <location>
        <begin position="6"/>
        <end position="34"/>
    </location>
</feature>
<dbReference type="GO" id="GO:0004519">
    <property type="term" value="F:endonuclease activity"/>
    <property type="evidence" value="ECO:0007669"/>
    <property type="project" value="InterPro"/>
</dbReference>
<keyword evidence="1" id="KW-0472">Membrane</keyword>